<accession>A0ABP7Y0W9</accession>
<comment type="caution">
    <text evidence="2">The sequence shown here is derived from an EMBL/GenBank/DDBJ whole genome shotgun (WGS) entry which is preliminary data.</text>
</comment>
<keyword evidence="1" id="KW-0472">Membrane</keyword>
<keyword evidence="3" id="KW-1185">Reference proteome</keyword>
<feature type="transmembrane region" description="Helical" evidence="1">
    <location>
        <begin position="227"/>
        <end position="243"/>
    </location>
</feature>
<evidence type="ECO:0000256" key="1">
    <source>
        <dbReference type="SAM" id="Phobius"/>
    </source>
</evidence>
<feature type="transmembrane region" description="Helical" evidence="1">
    <location>
        <begin position="151"/>
        <end position="170"/>
    </location>
</feature>
<evidence type="ECO:0000313" key="2">
    <source>
        <dbReference type="EMBL" id="GAA4128953.1"/>
    </source>
</evidence>
<feature type="transmembrane region" description="Helical" evidence="1">
    <location>
        <begin position="323"/>
        <end position="345"/>
    </location>
</feature>
<feature type="transmembrane region" description="Helical" evidence="1">
    <location>
        <begin position="298"/>
        <end position="317"/>
    </location>
</feature>
<protein>
    <recommendedName>
        <fullName evidence="4">Glycosyltransferase RgtA/B/C/D-like domain-containing protein</fullName>
    </recommendedName>
</protein>
<evidence type="ECO:0000313" key="3">
    <source>
        <dbReference type="Proteomes" id="UP001500266"/>
    </source>
</evidence>
<organism evidence="2 3">
    <name type="scientific">Actinomadura keratinilytica</name>
    <dbReference type="NCBI Taxonomy" id="547461"/>
    <lineage>
        <taxon>Bacteria</taxon>
        <taxon>Bacillati</taxon>
        <taxon>Actinomycetota</taxon>
        <taxon>Actinomycetes</taxon>
        <taxon>Streptosporangiales</taxon>
        <taxon>Thermomonosporaceae</taxon>
        <taxon>Actinomadura</taxon>
    </lineage>
</organism>
<dbReference type="Proteomes" id="UP001500266">
    <property type="component" value="Unassembled WGS sequence"/>
</dbReference>
<feature type="transmembrane region" description="Helical" evidence="1">
    <location>
        <begin position="37"/>
        <end position="54"/>
    </location>
</feature>
<keyword evidence="1" id="KW-1133">Transmembrane helix</keyword>
<keyword evidence="1" id="KW-0812">Transmembrane</keyword>
<feature type="transmembrane region" description="Helical" evidence="1">
    <location>
        <begin position="176"/>
        <end position="195"/>
    </location>
</feature>
<gene>
    <name evidence="2" type="ORF">GCM10022416_05090</name>
</gene>
<dbReference type="RefSeq" id="WP_345016958.1">
    <property type="nucleotide sequence ID" value="NZ_BAABDO010000004.1"/>
</dbReference>
<feature type="transmembrane region" description="Helical" evidence="1">
    <location>
        <begin position="6"/>
        <end position="30"/>
    </location>
</feature>
<feature type="transmembrane region" description="Helical" evidence="1">
    <location>
        <begin position="74"/>
        <end position="93"/>
    </location>
</feature>
<feature type="transmembrane region" description="Helical" evidence="1">
    <location>
        <begin position="494"/>
        <end position="513"/>
    </location>
</feature>
<feature type="transmembrane region" description="Helical" evidence="1">
    <location>
        <begin position="431"/>
        <end position="451"/>
    </location>
</feature>
<sequence length="676" mass="71945">MSAARVLARVSVVPALLLVAWLAVSLPLLLAGVFRPVPAIALFAVAAAAVLWFGLRAPRDASGGEADEARPVSWWAAGGVLAVGVAFLVFQVVMNAEQIIVRRDPASYVQFATWLKEHGSLPIPQMRWAFGGGDPALSYESPAFYQRGDDIVPQFMAGLPLILSLGGWIAGTHGMLLMAPLLGACAVVAFGGLTARLVGPNWAPLGAAALALSLPMLWVSRSTYSELPALVLLLGGLALLHDARRCQVRAQAFLGGLALGLIVLVRIDALRDVLPVVVFAGLLVGCARRTGWPLGLGLAVGVGAGLVEGFVLSRPYLRYLHASLNPLLAMAAALAGATLLTAAALRWDVTGRRLRRAGAAVARGRLPDVAAALTVPVLAAFAARPLFQTVRREPRNADDELNVHFIEQVQRINHLPVDGTRQYSELSYHWVAWYIGVPAALLAAFGAALLVRRLLRGRSTEWVLPFAVLAWTTVTTLLRPAITPDHPWASRRLVAVVIPGMLLLALWAADWGLRRVRRAGRGPRAVRAYAAGAAVLVLAPIAVASAGVMAVRTEQGEVAAVRGMCGRIGPNASVVIVERATADRFSQVVRGMCGLPAARTVPDAGPGDVARIVRKIYDAGRRPVLLGGEAANVAPYGRAVRVLELRTRQDQRTLTRWPTGTWGLTVNVWMAVPDRP</sequence>
<proteinExistence type="predicted"/>
<reference evidence="3" key="1">
    <citation type="journal article" date="2019" name="Int. J. Syst. Evol. Microbiol.">
        <title>The Global Catalogue of Microorganisms (GCM) 10K type strain sequencing project: providing services to taxonomists for standard genome sequencing and annotation.</title>
        <authorList>
            <consortium name="The Broad Institute Genomics Platform"/>
            <consortium name="The Broad Institute Genome Sequencing Center for Infectious Disease"/>
            <person name="Wu L."/>
            <person name="Ma J."/>
        </authorList>
    </citation>
    <scope>NUCLEOTIDE SEQUENCE [LARGE SCALE GENOMIC DNA]</scope>
    <source>
        <strain evidence="3">JCM 17316</strain>
    </source>
</reference>
<feature type="transmembrane region" description="Helical" evidence="1">
    <location>
        <begin position="525"/>
        <end position="551"/>
    </location>
</feature>
<dbReference type="EMBL" id="BAABDO010000004">
    <property type="protein sequence ID" value="GAA4128953.1"/>
    <property type="molecule type" value="Genomic_DNA"/>
</dbReference>
<feature type="transmembrane region" description="Helical" evidence="1">
    <location>
        <begin position="250"/>
        <end position="267"/>
    </location>
</feature>
<name>A0ABP7Y0W9_9ACTN</name>
<feature type="transmembrane region" description="Helical" evidence="1">
    <location>
        <begin position="463"/>
        <end position="482"/>
    </location>
</feature>
<evidence type="ECO:0008006" key="4">
    <source>
        <dbReference type="Google" id="ProtNLM"/>
    </source>
</evidence>